<name>A0A6J5EJE9_9BURK</name>
<dbReference type="AlphaFoldDB" id="A0A6J5EJE9"/>
<feature type="transmembrane region" description="Helical" evidence="1">
    <location>
        <begin position="36"/>
        <end position="54"/>
    </location>
</feature>
<protein>
    <submittedName>
        <fullName evidence="2">Uncharacterized protein</fullName>
    </submittedName>
</protein>
<proteinExistence type="predicted"/>
<dbReference type="RefSeq" id="WP_175229222.1">
    <property type="nucleotide sequence ID" value="NZ_CADIKH010000027.1"/>
</dbReference>
<organism evidence="2 3">
    <name type="scientific">Paraburkholderia humisilvae</name>
    <dbReference type="NCBI Taxonomy" id="627669"/>
    <lineage>
        <taxon>Bacteria</taxon>
        <taxon>Pseudomonadati</taxon>
        <taxon>Pseudomonadota</taxon>
        <taxon>Betaproteobacteria</taxon>
        <taxon>Burkholderiales</taxon>
        <taxon>Burkholderiaceae</taxon>
        <taxon>Paraburkholderia</taxon>
    </lineage>
</organism>
<sequence length="141" mass="15393">MSTNPGTDIDRVAARQMSEDVRQMLVHESTVLNHRITWLTAFEGFLFAGFGALVSKELPRETAVPMMKAICYAGLGVAVISLLGLLGSAIATDRLLNWWNVHKPDAYDGPGIIGWALPSQRWAPYLTVWNFLPVVVGGTAP</sequence>
<keyword evidence="1" id="KW-0472">Membrane</keyword>
<feature type="transmembrane region" description="Helical" evidence="1">
    <location>
        <begin position="66"/>
        <end position="91"/>
    </location>
</feature>
<gene>
    <name evidence="2" type="ORF">LMG29542_05122</name>
</gene>
<dbReference type="Proteomes" id="UP000494363">
    <property type="component" value="Unassembled WGS sequence"/>
</dbReference>
<keyword evidence="1" id="KW-1133">Transmembrane helix</keyword>
<evidence type="ECO:0000313" key="3">
    <source>
        <dbReference type="Proteomes" id="UP000494363"/>
    </source>
</evidence>
<reference evidence="2 3" key="1">
    <citation type="submission" date="2020-04" db="EMBL/GenBank/DDBJ databases">
        <authorList>
            <person name="De Canck E."/>
        </authorList>
    </citation>
    <scope>NUCLEOTIDE SEQUENCE [LARGE SCALE GENOMIC DNA]</scope>
    <source>
        <strain evidence="2 3">LMG 29542</strain>
    </source>
</reference>
<evidence type="ECO:0000256" key="1">
    <source>
        <dbReference type="SAM" id="Phobius"/>
    </source>
</evidence>
<evidence type="ECO:0000313" key="2">
    <source>
        <dbReference type="EMBL" id="CAB3765396.1"/>
    </source>
</evidence>
<keyword evidence="3" id="KW-1185">Reference proteome</keyword>
<dbReference type="EMBL" id="CADIKH010000027">
    <property type="protein sequence ID" value="CAB3765396.1"/>
    <property type="molecule type" value="Genomic_DNA"/>
</dbReference>
<keyword evidence="1" id="KW-0812">Transmembrane</keyword>
<accession>A0A6J5EJE9</accession>